<dbReference type="Proteomes" id="UP000018001">
    <property type="component" value="Unassembled WGS sequence"/>
</dbReference>
<comment type="caution">
    <text evidence="2">The sequence shown here is derived from an EMBL/GenBank/DDBJ whole genome shotgun (WGS) entry which is preliminary data.</text>
</comment>
<sequence>MPGRYLGTDYTIPDTSKFIPEGKRDAKHHPERIRHFAYSRDCPGTQGEVERCPRGANLDSPTSQIYCSHGEQPEPPGGTPPQTLPRPKLRRPQLPRTPRPLQDPDPAHPPKGAGAANRRLAAEDEEPRPRTSVP</sequence>
<organism evidence="2 3">
    <name type="scientific">Byssochlamys spectabilis (strain No. 5 / NBRC 109023)</name>
    <name type="common">Paecilomyces variotii</name>
    <dbReference type="NCBI Taxonomy" id="1356009"/>
    <lineage>
        <taxon>Eukaryota</taxon>
        <taxon>Fungi</taxon>
        <taxon>Dikarya</taxon>
        <taxon>Ascomycota</taxon>
        <taxon>Pezizomycotina</taxon>
        <taxon>Eurotiomycetes</taxon>
        <taxon>Eurotiomycetidae</taxon>
        <taxon>Eurotiales</taxon>
        <taxon>Thermoascaceae</taxon>
        <taxon>Paecilomyces</taxon>
    </lineage>
</organism>
<protein>
    <submittedName>
        <fullName evidence="2">Uncharacterized protein</fullName>
    </submittedName>
</protein>
<accession>V5G6T6</accession>
<dbReference type="EMBL" id="BAUL01000384">
    <property type="protein sequence ID" value="GAE00194.1"/>
    <property type="molecule type" value="Genomic_DNA"/>
</dbReference>
<evidence type="ECO:0000313" key="2">
    <source>
        <dbReference type="EMBL" id="GAE00194.1"/>
    </source>
</evidence>
<feature type="compositionally biased region" description="Pro residues" evidence="1">
    <location>
        <begin position="95"/>
        <end position="109"/>
    </location>
</feature>
<keyword evidence="3" id="KW-1185">Reference proteome</keyword>
<reference evidence="3" key="1">
    <citation type="journal article" date="2014" name="Genome Announc.">
        <title>Draft genome sequence of the formaldehyde-resistant fungus Byssochlamys spectabilis No. 5 (anamorph Paecilomyces variotii No. 5) (NBRC109023).</title>
        <authorList>
            <person name="Oka T."/>
            <person name="Ekino K."/>
            <person name="Fukuda K."/>
            <person name="Nomura Y."/>
        </authorList>
    </citation>
    <scope>NUCLEOTIDE SEQUENCE [LARGE SCALE GENOMIC DNA]</scope>
    <source>
        <strain evidence="3">No. 5 / NBRC 109023</strain>
    </source>
</reference>
<feature type="region of interest" description="Disordered" evidence="1">
    <location>
        <begin position="38"/>
        <end position="134"/>
    </location>
</feature>
<gene>
    <name evidence="2" type="ORF">PVAR5_8931</name>
</gene>
<proteinExistence type="predicted"/>
<feature type="compositionally biased region" description="Pro residues" evidence="1">
    <location>
        <begin position="73"/>
        <end position="84"/>
    </location>
</feature>
<dbReference type="HOGENOM" id="CLU_1895899_0_0_1"/>
<dbReference type="AlphaFoldDB" id="V5G6T6"/>
<evidence type="ECO:0000256" key="1">
    <source>
        <dbReference type="SAM" id="MobiDB-lite"/>
    </source>
</evidence>
<evidence type="ECO:0000313" key="3">
    <source>
        <dbReference type="Proteomes" id="UP000018001"/>
    </source>
</evidence>
<name>V5G6T6_BYSSN</name>
<dbReference type="InParanoid" id="V5G6T6"/>